<dbReference type="GO" id="GO:0000981">
    <property type="term" value="F:DNA-binding transcription factor activity, RNA polymerase II-specific"/>
    <property type="evidence" value="ECO:0007669"/>
    <property type="project" value="InterPro"/>
</dbReference>
<dbReference type="Proteomes" id="UP001172102">
    <property type="component" value="Unassembled WGS sequence"/>
</dbReference>
<dbReference type="PANTHER" id="PTHR38111:SF9">
    <property type="entry name" value="ZN(2)-C6 FUNGAL-TYPE DOMAIN-CONTAINING PROTEIN"/>
    <property type="match status" value="1"/>
</dbReference>
<gene>
    <name evidence="3" type="ORF">B0H67DRAFT_563091</name>
</gene>
<dbReference type="PROSITE" id="PS50048">
    <property type="entry name" value="ZN2_CY6_FUNGAL_2"/>
    <property type="match status" value="1"/>
</dbReference>
<dbReference type="Gene3D" id="4.10.240.10">
    <property type="entry name" value="Zn(2)-C6 fungal-type DNA-binding domain"/>
    <property type="match status" value="1"/>
</dbReference>
<name>A0AA40BAT2_9PEZI</name>
<evidence type="ECO:0000256" key="1">
    <source>
        <dbReference type="ARBA" id="ARBA00023242"/>
    </source>
</evidence>
<protein>
    <recommendedName>
        <fullName evidence="2">Zn(2)-C6 fungal-type domain-containing protein</fullName>
    </recommendedName>
</protein>
<keyword evidence="4" id="KW-1185">Reference proteome</keyword>
<dbReference type="SUPFAM" id="SSF57701">
    <property type="entry name" value="Zn2/Cys6 DNA-binding domain"/>
    <property type="match status" value="1"/>
</dbReference>
<comment type="caution">
    <text evidence="3">The sequence shown here is derived from an EMBL/GenBank/DDBJ whole genome shotgun (WGS) entry which is preliminary data.</text>
</comment>
<evidence type="ECO:0000313" key="4">
    <source>
        <dbReference type="Proteomes" id="UP001172102"/>
    </source>
</evidence>
<dbReference type="InterPro" id="IPR036864">
    <property type="entry name" value="Zn2-C6_fun-type_DNA-bd_sf"/>
</dbReference>
<sequence length="507" mass="56580">MKVKRRTICQTCRKRKISCDGEKPGCSQCVFRDLRCPGYESEWTFVSHNTDRNGSKTDAPAVHKRALRPGSVAVMRRNRGGALATIPRSPTNSLTMPLDHLIMLIVRAYAPESRMERALSDGGFDEPDPRFCGAWVESLPDLVANGGSPALNSAINAFAVSILCVGPKRTAPVSKGREAYSLALRSLRTELQGATASMSIPDQLAATIMCLLMAEFILPTSLLSWTAHLNGFGQLIQSTRPELYVSGIAYRIFVGARPALIALGFIIRKASFLATDKWLRIPFRLVPPSPVQRLMTEAAGIPPILERLDIAEATCREAAVAAVRKALPEFVGRLDALEEWERQYQTTSHSPRFWTVPANIGKRPHIWFQNISSANSLTHLWAFKTICLASIDNLASSYPEVQFDRKPLKCRTPAGSIFRENLERSIWICQSVEYLLQDELRLFGPTSIALPLRTAYDIFEAGGSESKDELDWCVSIIADLARRGFRWVPLFFERFQSQITDTNDDFE</sequence>
<dbReference type="CDD" id="cd00067">
    <property type="entry name" value="GAL4"/>
    <property type="match status" value="1"/>
</dbReference>
<dbReference type="EMBL" id="JAUKUA010000001">
    <property type="protein sequence ID" value="KAK0730847.1"/>
    <property type="molecule type" value="Genomic_DNA"/>
</dbReference>
<feature type="domain" description="Zn(2)-C6 fungal-type" evidence="2">
    <location>
        <begin position="8"/>
        <end position="36"/>
    </location>
</feature>
<dbReference type="GO" id="GO:0008270">
    <property type="term" value="F:zinc ion binding"/>
    <property type="evidence" value="ECO:0007669"/>
    <property type="project" value="InterPro"/>
</dbReference>
<evidence type="ECO:0000313" key="3">
    <source>
        <dbReference type="EMBL" id="KAK0730847.1"/>
    </source>
</evidence>
<dbReference type="Pfam" id="PF00172">
    <property type="entry name" value="Zn_clus"/>
    <property type="match status" value="1"/>
</dbReference>
<organism evidence="3 4">
    <name type="scientific">Lasiosphaeris hirsuta</name>
    <dbReference type="NCBI Taxonomy" id="260670"/>
    <lineage>
        <taxon>Eukaryota</taxon>
        <taxon>Fungi</taxon>
        <taxon>Dikarya</taxon>
        <taxon>Ascomycota</taxon>
        <taxon>Pezizomycotina</taxon>
        <taxon>Sordariomycetes</taxon>
        <taxon>Sordariomycetidae</taxon>
        <taxon>Sordariales</taxon>
        <taxon>Lasiosphaeriaceae</taxon>
        <taxon>Lasiosphaeris</taxon>
    </lineage>
</organism>
<evidence type="ECO:0000259" key="2">
    <source>
        <dbReference type="PROSITE" id="PS50048"/>
    </source>
</evidence>
<proteinExistence type="predicted"/>
<reference evidence="3" key="1">
    <citation type="submission" date="2023-06" db="EMBL/GenBank/DDBJ databases">
        <title>Genome-scale phylogeny and comparative genomics of the fungal order Sordariales.</title>
        <authorList>
            <consortium name="Lawrence Berkeley National Laboratory"/>
            <person name="Hensen N."/>
            <person name="Bonometti L."/>
            <person name="Westerberg I."/>
            <person name="Brannstrom I.O."/>
            <person name="Guillou S."/>
            <person name="Cros-Aarteil S."/>
            <person name="Calhoun S."/>
            <person name="Haridas S."/>
            <person name="Kuo A."/>
            <person name="Mondo S."/>
            <person name="Pangilinan J."/>
            <person name="Riley R."/>
            <person name="Labutti K."/>
            <person name="Andreopoulos B."/>
            <person name="Lipzen A."/>
            <person name="Chen C."/>
            <person name="Yanf M."/>
            <person name="Daum C."/>
            <person name="Ng V."/>
            <person name="Clum A."/>
            <person name="Steindorff A."/>
            <person name="Ohm R."/>
            <person name="Martin F."/>
            <person name="Silar P."/>
            <person name="Natvig D."/>
            <person name="Lalanne C."/>
            <person name="Gautier V."/>
            <person name="Ament-Velasquez S.L."/>
            <person name="Kruys A."/>
            <person name="Hutchinson M.I."/>
            <person name="Powell A.J."/>
            <person name="Barry K."/>
            <person name="Miller A.N."/>
            <person name="Grigoriev I.V."/>
            <person name="Debuchy R."/>
            <person name="Gladieux P."/>
            <person name="Thoren M.H."/>
            <person name="Johannesson H."/>
        </authorList>
    </citation>
    <scope>NUCLEOTIDE SEQUENCE</scope>
    <source>
        <strain evidence="3">SMH4607-1</strain>
    </source>
</reference>
<keyword evidence="1" id="KW-0539">Nucleus</keyword>
<dbReference type="PANTHER" id="PTHR38111">
    <property type="entry name" value="ZN(2)-C6 FUNGAL-TYPE DOMAIN-CONTAINING PROTEIN-RELATED"/>
    <property type="match status" value="1"/>
</dbReference>
<dbReference type="InterPro" id="IPR001138">
    <property type="entry name" value="Zn2Cys6_DnaBD"/>
</dbReference>
<dbReference type="AlphaFoldDB" id="A0AA40BAT2"/>
<dbReference type="InterPro" id="IPR053178">
    <property type="entry name" value="Osmoadaptation_assoc"/>
</dbReference>
<dbReference type="SMART" id="SM00066">
    <property type="entry name" value="GAL4"/>
    <property type="match status" value="1"/>
</dbReference>
<accession>A0AA40BAT2</accession>